<dbReference type="AlphaFoldDB" id="A0A3B4ED45"/>
<dbReference type="PROSITE" id="PS50262">
    <property type="entry name" value="G_PROTEIN_RECEP_F1_2"/>
    <property type="match status" value="1"/>
</dbReference>
<keyword evidence="10 12" id="KW-0807">Transducer</keyword>
<evidence type="ECO:0000256" key="1">
    <source>
        <dbReference type="ARBA" id="ARBA00004651"/>
    </source>
</evidence>
<accession>A0A3B4ED45</accession>
<dbReference type="PROSITE" id="PS00237">
    <property type="entry name" value="G_PROTEIN_RECEP_F1_1"/>
    <property type="match status" value="1"/>
</dbReference>
<reference evidence="15 16" key="1">
    <citation type="submission" date="2020-10" db="EMBL/GenBank/DDBJ databases">
        <title>Pygocentrus nattereri (red-bellied piranha) genome, fPygNat1, primary haplotype.</title>
        <authorList>
            <person name="Myers G."/>
            <person name="Meyer A."/>
            <person name="Karagic N."/>
            <person name="Pippel M."/>
            <person name="Winkler S."/>
            <person name="Tracey A."/>
            <person name="Wood J."/>
            <person name="Formenti G."/>
            <person name="Howe K."/>
            <person name="Fedrigo O."/>
            <person name="Jarvis E.D."/>
        </authorList>
    </citation>
    <scope>NUCLEOTIDE SEQUENCE [LARGE SCALE GENOMIC DNA]</scope>
</reference>
<dbReference type="PANTHER" id="PTHR24249:SF415">
    <property type="entry name" value="TRACE AMINE-ASSOCIATED RECEPTOR 1"/>
    <property type="match status" value="1"/>
</dbReference>
<name>A0A3B4ED45_PYGNA</name>
<reference evidence="15" key="2">
    <citation type="submission" date="2025-08" db="UniProtKB">
        <authorList>
            <consortium name="Ensembl"/>
        </authorList>
    </citation>
    <scope>IDENTIFICATION</scope>
</reference>
<comment type="similarity">
    <text evidence="12">Belongs to the G-protein coupled receptor 1 family.</text>
</comment>
<evidence type="ECO:0000256" key="9">
    <source>
        <dbReference type="ARBA" id="ARBA00023180"/>
    </source>
</evidence>
<evidence type="ECO:0000256" key="2">
    <source>
        <dbReference type="ARBA" id="ARBA00022475"/>
    </source>
</evidence>
<organism evidence="15 16">
    <name type="scientific">Pygocentrus nattereri</name>
    <name type="common">Red-bellied piranha</name>
    <dbReference type="NCBI Taxonomy" id="42514"/>
    <lineage>
        <taxon>Eukaryota</taxon>
        <taxon>Metazoa</taxon>
        <taxon>Chordata</taxon>
        <taxon>Craniata</taxon>
        <taxon>Vertebrata</taxon>
        <taxon>Euteleostomi</taxon>
        <taxon>Actinopterygii</taxon>
        <taxon>Neopterygii</taxon>
        <taxon>Teleostei</taxon>
        <taxon>Ostariophysi</taxon>
        <taxon>Characiformes</taxon>
        <taxon>Characoidei</taxon>
        <taxon>Pygocentrus</taxon>
    </lineage>
</organism>
<evidence type="ECO:0000313" key="15">
    <source>
        <dbReference type="Ensembl" id="ENSPNAP00000033755.2"/>
    </source>
</evidence>
<feature type="transmembrane region" description="Helical" evidence="13">
    <location>
        <begin position="200"/>
        <end position="220"/>
    </location>
</feature>
<keyword evidence="6 13" id="KW-0472">Membrane</keyword>
<dbReference type="InterPro" id="IPR050569">
    <property type="entry name" value="TAAR"/>
</dbReference>
<evidence type="ECO:0000256" key="3">
    <source>
        <dbReference type="ARBA" id="ARBA00022692"/>
    </source>
</evidence>
<keyword evidence="16" id="KW-1185">Reference proteome</keyword>
<evidence type="ECO:0000256" key="7">
    <source>
        <dbReference type="ARBA" id="ARBA00023157"/>
    </source>
</evidence>
<dbReference type="STRING" id="42514.ENSPNAP00000033755"/>
<evidence type="ECO:0000256" key="12">
    <source>
        <dbReference type="RuleBase" id="RU000688"/>
    </source>
</evidence>
<dbReference type="Pfam" id="PF00001">
    <property type="entry name" value="7tm_1"/>
    <property type="match status" value="1"/>
</dbReference>
<keyword evidence="5 12" id="KW-0297">G-protein coupled receptor</keyword>
<feature type="domain" description="G-protein coupled receptors family 1 profile" evidence="14">
    <location>
        <begin position="54"/>
        <end position="221"/>
    </location>
</feature>
<dbReference type="InterPro" id="IPR000276">
    <property type="entry name" value="GPCR_Rhodpsn"/>
</dbReference>
<keyword evidence="7" id="KW-1015">Disulfide bond</keyword>
<dbReference type="Gene3D" id="1.20.1070.10">
    <property type="entry name" value="Rhodopsin 7-helix transmembrane proteins"/>
    <property type="match status" value="1"/>
</dbReference>
<proteinExistence type="inferred from homology"/>
<evidence type="ECO:0000256" key="5">
    <source>
        <dbReference type="ARBA" id="ARBA00023040"/>
    </source>
</evidence>
<evidence type="ECO:0000256" key="4">
    <source>
        <dbReference type="ARBA" id="ARBA00022989"/>
    </source>
</evidence>
<dbReference type="OMA" id="DTYMFAN"/>
<evidence type="ECO:0000256" key="11">
    <source>
        <dbReference type="ARBA" id="ARBA00039439"/>
    </source>
</evidence>
<evidence type="ECO:0000313" key="16">
    <source>
        <dbReference type="Proteomes" id="UP001501920"/>
    </source>
</evidence>
<dbReference type="Proteomes" id="UP001501920">
    <property type="component" value="Chromosome 4"/>
</dbReference>
<dbReference type="InterPro" id="IPR017452">
    <property type="entry name" value="GPCR_Rhodpsn_7TM"/>
</dbReference>
<keyword evidence="3 12" id="KW-0812">Transmembrane</keyword>
<evidence type="ECO:0000259" key="14">
    <source>
        <dbReference type="PROSITE" id="PS50262"/>
    </source>
</evidence>
<feature type="transmembrane region" description="Helical" evidence="13">
    <location>
        <begin position="38"/>
        <end position="62"/>
    </location>
</feature>
<sequence>MDFQKTLSQTVMLESPPLCYESLNGSCLKFVYPKEARIALYILFVVMSLLTVLGNLLVIITIIHFKQLHTPTNYLILSLAAADLLVGGVVMPPSMLRSVESCWYLGTLFCKIHSSLDVTLCSVSILNLCVISVDRYYAVCHPLLYHSIMTLNATAFMIGVCWTVSAFVGFGVIFLELGILGVEDYYYSNVACEGGCTVFFILHCISTAALGTLQPLGLLYE</sequence>
<evidence type="ECO:0000256" key="6">
    <source>
        <dbReference type="ARBA" id="ARBA00023136"/>
    </source>
</evidence>
<dbReference type="PRINTS" id="PR00237">
    <property type="entry name" value="GPCRRHODOPSN"/>
</dbReference>
<dbReference type="GeneTree" id="ENSGT00950000182934"/>
<keyword evidence="2" id="KW-1003">Cell membrane</keyword>
<feature type="transmembrane region" description="Helical" evidence="13">
    <location>
        <begin position="154"/>
        <end position="180"/>
    </location>
</feature>
<keyword evidence="9" id="KW-0325">Glycoprotein</keyword>
<comment type="subcellular location">
    <subcellularLocation>
        <location evidence="1">Cell membrane</location>
        <topology evidence="1">Multi-pass membrane protein</topology>
    </subcellularLocation>
</comment>
<feature type="transmembrane region" description="Helical" evidence="13">
    <location>
        <begin position="74"/>
        <end position="92"/>
    </location>
</feature>
<dbReference type="InterPro" id="IPR009132">
    <property type="entry name" value="TAAR_fam"/>
</dbReference>
<keyword evidence="8 12" id="KW-0675">Receptor</keyword>
<evidence type="ECO:0000256" key="13">
    <source>
        <dbReference type="SAM" id="Phobius"/>
    </source>
</evidence>
<dbReference type="PRINTS" id="PR01830">
    <property type="entry name" value="TRACEAMINER"/>
</dbReference>
<evidence type="ECO:0000256" key="10">
    <source>
        <dbReference type="ARBA" id="ARBA00023224"/>
    </source>
</evidence>
<protein>
    <recommendedName>
        <fullName evidence="11">Trace amine-associated receptor 1</fullName>
    </recommendedName>
</protein>
<reference evidence="15" key="3">
    <citation type="submission" date="2025-09" db="UniProtKB">
        <authorList>
            <consortium name="Ensembl"/>
        </authorList>
    </citation>
    <scope>IDENTIFICATION</scope>
</reference>
<gene>
    <name evidence="15" type="primary">TAAR1</name>
</gene>
<dbReference type="GO" id="GO:0005886">
    <property type="term" value="C:plasma membrane"/>
    <property type="evidence" value="ECO:0007669"/>
    <property type="project" value="UniProtKB-SubCell"/>
</dbReference>
<evidence type="ECO:0000256" key="8">
    <source>
        <dbReference type="ARBA" id="ARBA00023170"/>
    </source>
</evidence>
<dbReference type="Ensembl" id="ENSPNAT00000024890.2">
    <property type="protein sequence ID" value="ENSPNAP00000033755.2"/>
    <property type="gene ID" value="ENSPNAG00000022561.2"/>
</dbReference>
<dbReference type="PANTHER" id="PTHR24249">
    <property type="entry name" value="HISTAMINE RECEPTOR-RELATED G-PROTEIN COUPLED RECEPTOR"/>
    <property type="match status" value="1"/>
</dbReference>
<dbReference type="SUPFAM" id="SSF81321">
    <property type="entry name" value="Family A G protein-coupled receptor-like"/>
    <property type="match status" value="1"/>
</dbReference>
<dbReference type="GO" id="GO:0001594">
    <property type="term" value="F:trace-amine receptor activity"/>
    <property type="evidence" value="ECO:0007669"/>
    <property type="project" value="InterPro"/>
</dbReference>
<keyword evidence="4 13" id="KW-1133">Transmembrane helix</keyword>